<dbReference type="Gene3D" id="3.40.1030.10">
    <property type="entry name" value="Nucleoside phosphorylase/phosphoribosyltransferase catalytic domain"/>
    <property type="match status" value="1"/>
</dbReference>
<sequence>MKLLEEIKENKHLTEDDMKEFINLLLNPKVSNERKIEILTSYTQKEMQQSELTYLVKHLIHTMYPVQPFYEGAMCVCGTGGDGSNSFNISTTVAFIVASAGVPVVKHGNRSVTSQSGSTDVLQEMGIQTCKVDEVVKELNARGLSFISATDSYPIMKHLQPVRKSIHTPTIFNLVGPLINPFKLTYQVMGVYDVTQIDKIAQTIKDLGRKKAIVVHGANGMDEATLSGDNIIYEINQGEPIKTYTINAKDYGLALAENETLIGGSPKENKKITINILNGNDKSSKRDVVLLNAALALYVAEKVNDIQSGIKLARHLIDSGQAMKQYLKMGVSS</sequence>
<keyword evidence="6" id="KW-0028">Amino-acid biosynthesis</keyword>
<dbReference type="GeneID" id="58051279"/>
<comment type="similarity">
    <text evidence="6">Belongs to the anthranilate phosphoribosyltransferase family.</text>
</comment>
<dbReference type="InterPro" id="IPR035902">
    <property type="entry name" value="Nuc_phospho_transferase"/>
</dbReference>
<keyword evidence="1 6" id="KW-0328">Glycosyltransferase</keyword>
<dbReference type="SUPFAM" id="SSF52418">
    <property type="entry name" value="Nucleoside phosphorylase/phosphoribosyltransferase catalytic domain"/>
    <property type="match status" value="1"/>
</dbReference>
<evidence type="ECO:0000256" key="5">
    <source>
        <dbReference type="ARBA" id="ARBA00023141"/>
    </source>
</evidence>
<feature type="domain" description="Glycosyl transferase family 3" evidence="7">
    <location>
        <begin position="75"/>
        <end position="322"/>
    </location>
</feature>
<dbReference type="InterPro" id="IPR036320">
    <property type="entry name" value="Glycosyl_Trfase_fam3_N_dom_sf"/>
</dbReference>
<evidence type="ECO:0000256" key="2">
    <source>
        <dbReference type="ARBA" id="ARBA00022679"/>
    </source>
</evidence>
<evidence type="ECO:0000256" key="1">
    <source>
        <dbReference type="ARBA" id="ARBA00022676"/>
    </source>
</evidence>
<evidence type="ECO:0000256" key="6">
    <source>
        <dbReference type="HAMAP-Rule" id="MF_00211"/>
    </source>
</evidence>
<evidence type="ECO:0000313" key="9">
    <source>
        <dbReference type="Proteomes" id="UP000274772"/>
    </source>
</evidence>
<feature type="binding site" evidence="6">
    <location>
        <position position="223"/>
    </location>
    <ligand>
        <name>Mg(2+)</name>
        <dbReference type="ChEBI" id="CHEBI:18420"/>
        <label>2</label>
    </ligand>
</feature>
<proteinExistence type="inferred from homology"/>
<evidence type="ECO:0000256" key="3">
    <source>
        <dbReference type="ARBA" id="ARBA00022723"/>
    </source>
</evidence>
<keyword evidence="5 6" id="KW-0057">Aromatic amino acid biosynthesis</keyword>
<gene>
    <name evidence="6 8" type="primary">trpD</name>
    <name evidence="8" type="ORF">JMUB590_1523</name>
</gene>
<evidence type="ECO:0000313" key="8">
    <source>
        <dbReference type="EMBL" id="BBD92581.1"/>
    </source>
</evidence>
<feature type="binding site" evidence="6">
    <location>
        <position position="90"/>
    </location>
    <ligand>
        <name>Mg(2+)</name>
        <dbReference type="ChEBI" id="CHEBI:18420"/>
        <label>1</label>
    </ligand>
</feature>
<reference evidence="8 9" key="1">
    <citation type="submission" date="2018-05" db="EMBL/GenBank/DDBJ databases">
        <title>Complete genome sequencing of three human clinical isolates of Staphylococcus caprae reveals virulence factors similar to those of S. epidermidis and S. capitis.</title>
        <authorList>
            <person name="Watanabe S."/>
            <person name="Cui L."/>
        </authorList>
    </citation>
    <scope>NUCLEOTIDE SEQUENCE [LARGE SCALE GENOMIC DNA]</scope>
    <source>
        <strain evidence="8 9">JMUB590</strain>
    </source>
</reference>
<feature type="binding site" evidence="6">
    <location>
        <begin position="88"/>
        <end position="91"/>
    </location>
    <ligand>
        <name>5-phospho-alpha-D-ribose 1-diphosphate</name>
        <dbReference type="ChEBI" id="CHEBI:58017"/>
    </ligand>
</feature>
<evidence type="ECO:0000259" key="7">
    <source>
        <dbReference type="Pfam" id="PF00591"/>
    </source>
</evidence>
<dbReference type="HAMAP" id="MF_00211">
    <property type="entry name" value="TrpD"/>
    <property type="match status" value="1"/>
</dbReference>
<dbReference type="InterPro" id="IPR005940">
    <property type="entry name" value="Anthranilate_Pribosyl_Tfrase"/>
</dbReference>
<dbReference type="EMBL" id="AP018586">
    <property type="protein sequence ID" value="BBD92581.1"/>
    <property type="molecule type" value="Genomic_DNA"/>
</dbReference>
<feature type="binding site" evidence="6">
    <location>
        <position position="222"/>
    </location>
    <ligand>
        <name>Mg(2+)</name>
        <dbReference type="ChEBI" id="CHEBI:18420"/>
        <label>2</label>
    </ligand>
</feature>
<dbReference type="EC" id="2.4.2.18" evidence="6"/>
<organism evidence="8 9">
    <name type="scientific">Staphylococcus caprae</name>
    <dbReference type="NCBI Taxonomy" id="29380"/>
    <lineage>
        <taxon>Bacteria</taxon>
        <taxon>Bacillati</taxon>
        <taxon>Bacillota</taxon>
        <taxon>Bacilli</taxon>
        <taxon>Bacillales</taxon>
        <taxon>Staphylococcaceae</taxon>
        <taxon>Staphylococcus</taxon>
    </lineage>
</organism>
<feature type="binding site" evidence="6">
    <location>
        <position position="109"/>
    </location>
    <ligand>
        <name>anthranilate</name>
        <dbReference type="ChEBI" id="CHEBI:16567"/>
        <label>1</label>
    </ligand>
</feature>
<dbReference type="PANTHER" id="PTHR43285">
    <property type="entry name" value="ANTHRANILATE PHOSPHORIBOSYLTRANSFERASE"/>
    <property type="match status" value="1"/>
</dbReference>
<keyword evidence="9" id="KW-1185">Reference proteome</keyword>
<keyword evidence="2 6" id="KW-0808">Transferase</keyword>
<comment type="catalytic activity">
    <reaction evidence="6">
        <text>N-(5-phospho-beta-D-ribosyl)anthranilate + diphosphate = 5-phospho-alpha-D-ribose 1-diphosphate + anthranilate</text>
        <dbReference type="Rhea" id="RHEA:11768"/>
        <dbReference type="ChEBI" id="CHEBI:16567"/>
        <dbReference type="ChEBI" id="CHEBI:18277"/>
        <dbReference type="ChEBI" id="CHEBI:33019"/>
        <dbReference type="ChEBI" id="CHEBI:58017"/>
        <dbReference type="EC" id="2.4.2.18"/>
    </reaction>
</comment>
<name>A0ABM7FWL6_9STAP</name>
<comment type="pathway">
    <text evidence="6">Amino-acid biosynthesis; L-tryptophan biosynthesis; L-tryptophan from chorismate: step 2/5.</text>
</comment>
<comment type="function">
    <text evidence="6">Catalyzes the transfer of the phosphoribosyl group of 5-phosphorylribose-1-pyrophosphate (PRPP) to anthranilate to yield N-(5'-phosphoribosyl)-anthranilate (PRA).</text>
</comment>
<keyword evidence="6" id="KW-0460">Magnesium</keyword>
<protein>
    <recommendedName>
        <fullName evidence="6">Anthranilate phosphoribosyltransferase</fullName>
        <ecNumber evidence="6">2.4.2.18</ecNumber>
    </recommendedName>
</protein>
<feature type="binding site" evidence="6">
    <location>
        <position position="86"/>
    </location>
    <ligand>
        <name>5-phospho-alpha-D-ribose 1-diphosphate</name>
        <dbReference type="ChEBI" id="CHEBI:58017"/>
    </ligand>
</feature>
<dbReference type="NCBIfam" id="TIGR01245">
    <property type="entry name" value="trpD"/>
    <property type="match status" value="1"/>
</dbReference>
<feature type="binding site" evidence="6">
    <location>
        <position position="118"/>
    </location>
    <ligand>
        <name>5-phospho-alpha-D-ribose 1-diphosphate</name>
        <dbReference type="ChEBI" id="CHEBI:58017"/>
    </ligand>
</feature>
<dbReference type="GO" id="GO:0016757">
    <property type="term" value="F:glycosyltransferase activity"/>
    <property type="evidence" value="ECO:0007669"/>
    <property type="project" value="UniProtKB-KW"/>
</dbReference>
<dbReference type="PANTHER" id="PTHR43285:SF2">
    <property type="entry name" value="ANTHRANILATE PHOSPHORIBOSYLTRANSFERASE"/>
    <property type="match status" value="1"/>
</dbReference>
<evidence type="ECO:0000256" key="4">
    <source>
        <dbReference type="ARBA" id="ARBA00022822"/>
    </source>
</evidence>
<accession>A0ABM7FWL6</accession>
<comment type="caution">
    <text evidence="6">Lacks conserved residue(s) required for the propagation of feature annotation.</text>
</comment>
<dbReference type="Pfam" id="PF00591">
    <property type="entry name" value="Glycos_transf_3"/>
    <property type="match status" value="1"/>
</dbReference>
<feature type="binding site" evidence="6">
    <location>
        <begin position="106"/>
        <end position="114"/>
    </location>
    <ligand>
        <name>5-phospho-alpha-D-ribose 1-diphosphate</name>
        <dbReference type="ChEBI" id="CHEBI:58017"/>
    </ligand>
</feature>
<dbReference type="RefSeq" id="WP_002442759.1">
    <property type="nucleotide sequence ID" value="NZ_AP018585.1"/>
</dbReference>
<dbReference type="Gene3D" id="1.20.970.10">
    <property type="entry name" value="Transferase, Pyrimidine Nucleoside Phosphorylase, Chain C"/>
    <property type="match status" value="1"/>
</dbReference>
<comment type="cofactor">
    <cofactor evidence="6">
        <name>Mg(2+)</name>
        <dbReference type="ChEBI" id="CHEBI:18420"/>
    </cofactor>
    <text evidence="6">Binds 2 magnesium ions per monomer.</text>
</comment>
<feature type="binding site" evidence="6">
    <location>
        <position position="78"/>
    </location>
    <ligand>
        <name>5-phospho-alpha-D-ribose 1-diphosphate</name>
        <dbReference type="ChEBI" id="CHEBI:58017"/>
    </ligand>
</feature>
<feature type="binding site" evidence="6">
    <location>
        <position position="163"/>
    </location>
    <ligand>
        <name>anthranilate</name>
        <dbReference type="ChEBI" id="CHEBI:16567"/>
        <label>2</label>
    </ligand>
</feature>
<dbReference type="InterPro" id="IPR000312">
    <property type="entry name" value="Glycosyl_Trfase_fam3"/>
</dbReference>
<keyword evidence="3 6" id="KW-0479">Metal-binding</keyword>
<dbReference type="SUPFAM" id="SSF47648">
    <property type="entry name" value="Nucleoside phosphorylase/phosphoribosyltransferase N-terminal domain"/>
    <property type="match status" value="1"/>
</dbReference>
<keyword evidence="4 6" id="KW-0822">Tryptophan biosynthesis</keyword>
<feature type="binding site" evidence="6">
    <location>
        <position position="223"/>
    </location>
    <ligand>
        <name>Mg(2+)</name>
        <dbReference type="ChEBI" id="CHEBI:18420"/>
        <label>1</label>
    </ligand>
</feature>
<comment type="subunit">
    <text evidence="6">Homodimer.</text>
</comment>
<feature type="binding site" evidence="6">
    <location>
        <begin position="81"/>
        <end position="82"/>
    </location>
    <ligand>
        <name>5-phospho-alpha-D-ribose 1-diphosphate</name>
        <dbReference type="ChEBI" id="CHEBI:58017"/>
    </ligand>
</feature>
<dbReference type="Proteomes" id="UP000274772">
    <property type="component" value="Chromosome"/>
</dbReference>
<feature type="binding site" evidence="6">
    <location>
        <position position="78"/>
    </location>
    <ligand>
        <name>anthranilate</name>
        <dbReference type="ChEBI" id="CHEBI:16567"/>
        <label>1</label>
    </ligand>
</feature>